<accession>A0AAE3YRL8</accession>
<protein>
    <submittedName>
        <fullName evidence="1">Tetratricopeptide (TPR) repeat protein</fullName>
    </submittedName>
</protein>
<organism evidence="1 2">
    <name type="scientific">Catenuloplanes atrovinosus</name>
    <dbReference type="NCBI Taxonomy" id="137266"/>
    <lineage>
        <taxon>Bacteria</taxon>
        <taxon>Bacillati</taxon>
        <taxon>Actinomycetota</taxon>
        <taxon>Actinomycetes</taxon>
        <taxon>Micromonosporales</taxon>
        <taxon>Micromonosporaceae</taxon>
        <taxon>Catenuloplanes</taxon>
    </lineage>
</organism>
<comment type="caution">
    <text evidence="1">The sequence shown here is derived from an EMBL/GenBank/DDBJ whole genome shotgun (WGS) entry which is preliminary data.</text>
</comment>
<dbReference type="Gene3D" id="1.25.40.10">
    <property type="entry name" value="Tetratricopeptide repeat domain"/>
    <property type="match status" value="2"/>
</dbReference>
<gene>
    <name evidence="1" type="ORF">J2S41_004183</name>
</gene>
<dbReference type="InterPro" id="IPR011990">
    <property type="entry name" value="TPR-like_helical_dom_sf"/>
</dbReference>
<dbReference type="EMBL" id="JAVDYB010000001">
    <property type="protein sequence ID" value="MDR7277405.1"/>
    <property type="molecule type" value="Genomic_DNA"/>
</dbReference>
<dbReference type="AlphaFoldDB" id="A0AAE3YRL8"/>
<proteinExistence type="predicted"/>
<evidence type="ECO:0000313" key="1">
    <source>
        <dbReference type="EMBL" id="MDR7277405.1"/>
    </source>
</evidence>
<evidence type="ECO:0000313" key="2">
    <source>
        <dbReference type="Proteomes" id="UP001183643"/>
    </source>
</evidence>
<sequence length="304" mass="32885">MWRRLFSRHRDGHRPLAAQADATAARGDRLGREGRWQAASAVTAEAVDMYRRLAATDDEARGKLAGTLVSLGEWLARESRFPEAADADAEAVAILRELAPRSAQARRGLAAAVNNAGVHLGQANRWPAAVELGRETVTLMRGLDEEQPGAFTAEVALAYLNLGTRLDALGLDQESLEAKREAVARLTRLVQDDPALLPELARACTTLGPTAARLHLLDEAVAAAREAIRHYRALAAEEPRAHADGLAGNLANLAMFLRDAGRRAEAYAAVDESITVYRSHPGMTSSDAARLQHLLRLRAELADF</sequence>
<name>A0AAE3YRL8_9ACTN</name>
<dbReference type="RefSeq" id="WP_310369677.1">
    <property type="nucleotide sequence ID" value="NZ_JAVDYB010000001.1"/>
</dbReference>
<keyword evidence="2" id="KW-1185">Reference proteome</keyword>
<dbReference type="SUPFAM" id="SSF48452">
    <property type="entry name" value="TPR-like"/>
    <property type="match status" value="1"/>
</dbReference>
<dbReference type="Proteomes" id="UP001183643">
    <property type="component" value="Unassembled WGS sequence"/>
</dbReference>
<reference evidence="1" key="1">
    <citation type="submission" date="2023-07" db="EMBL/GenBank/DDBJ databases">
        <title>Sequencing the genomes of 1000 actinobacteria strains.</title>
        <authorList>
            <person name="Klenk H.-P."/>
        </authorList>
    </citation>
    <scope>NUCLEOTIDE SEQUENCE</scope>
    <source>
        <strain evidence="1">DSM 44707</strain>
    </source>
</reference>